<dbReference type="RefSeq" id="WP_248253618.1">
    <property type="nucleotide sequence ID" value="NZ_JAIWJX010000002.1"/>
</dbReference>
<comment type="caution">
    <text evidence="1">The sequence shown here is derived from an EMBL/GenBank/DDBJ whole genome shotgun (WGS) entry which is preliminary data.</text>
</comment>
<reference evidence="1" key="1">
    <citation type="submission" date="2021-09" db="EMBL/GenBank/DDBJ databases">
        <title>Genome analysis of Fictibacillus sp. KIGAM418 isolated from marine sediment.</title>
        <authorList>
            <person name="Seo M.-J."/>
            <person name="Cho E.-S."/>
            <person name="Hwang C.Y."/>
        </authorList>
    </citation>
    <scope>NUCLEOTIDE SEQUENCE</scope>
    <source>
        <strain evidence="1">KIGAM418</strain>
    </source>
</reference>
<name>A0A9X2BDW5_9BACL</name>
<dbReference type="NCBIfam" id="TIGR04088">
    <property type="entry name" value="cognate_SipW"/>
    <property type="match status" value="1"/>
</dbReference>
<accession>A0A9X2BDW5</accession>
<organism evidence="1 2">
    <name type="scientific">Fictibacillus marinisediminis</name>
    <dbReference type="NCBI Taxonomy" id="2878389"/>
    <lineage>
        <taxon>Bacteria</taxon>
        <taxon>Bacillati</taxon>
        <taxon>Bacillota</taxon>
        <taxon>Bacilli</taxon>
        <taxon>Bacillales</taxon>
        <taxon>Fictibacillaceae</taxon>
        <taxon>Fictibacillus</taxon>
    </lineage>
</organism>
<sequence>MSLKKKLGLGVASAALGLSLVGGGTYAYFSDSVDTNATFAAGTLDLNAAPTTIINVDKIKPGDWMTRSFQLKNDGNLDIAKVLLKTSYTVTDANGNNAGEDFGKHIRVNFLVNADKTDGVIFYTTLDQLKNMTPDAIENQVFIPWLDERGGKLAAGTSDTLYVQYEFVDNGQDQNKFQGDKLELKWTFEGKQGAGVER</sequence>
<dbReference type="InterPro" id="IPR022121">
    <property type="entry name" value="Peptidase_M73_camelysin"/>
</dbReference>
<dbReference type="Pfam" id="PF12389">
    <property type="entry name" value="Peptidase_M73"/>
    <property type="match status" value="1"/>
</dbReference>
<dbReference type="AlphaFoldDB" id="A0A9X2BDW5"/>
<dbReference type="EMBL" id="JAIWJX010000002">
    <property type="protein sequence ID" value="MCK6258294.1"/>
    <property type="molecule type" value="Genomic_DNA"/>
</dbReference>
<dbReference type="InterPro" id="IPR023833">
    <property type="entry name" value="Signal_pept_SipW-depend-type"/>
</dbReference>
<evidence type="ECO:0000313" key="1">
    <source>
        <dbReference type="EMBL" id="MCK6258294.1"/>
    </source>
</evidence>
<dbReference type="Proteomes" id="UP001139011">
    <property type="component" value="Unassembled WGS sequence"/>
</dbReference>
<protein>
    <submittedName>
        <fullName evidence="1">CalY family protein</fullName>
    </submittedName>
</protein>
<keyword evidence="2" id="KW-1185">Reference proteome</keyword>
<proteinExistence type="predicted"/>
<evidence type="ECO:0000313" key="2">
    <source>
        <dbReference type="Proteomes" id="UP001139011"/>
    </source>
</evidence>
<gene>
    <name evidence="1" type="ORF">LCY76_17105</name>
</gene>